<name>A0A917I9X6_9HYPH</name>
<accession>A0A917I9X6</accession>
<evidence type="ECO:0000313" key="1">
    <source>
        <dbReference type="EMBL" id="GGH29021.1"/>
    </source>
</evidence>
<evidence type="ECO:0000313" key="2">
    <source>
        <dbReference type="Proteomes" id="UP000603912"/>
    </source>
</evidence>
<keyword evidence="2" id="KW-1185">Reference proteome</keyword>
<dbReference type="EMBL" id="BMES01000002">
    <property type="protein sequence ID" value="GGH29021.1"/>
    <property type="molecule type" value="Genomic_DNA"/>
</dbReference>
<organism evidence="1 2">
    <name type="scientific">Alsobacter metallidurans</name>
    <dbReference type="NCBI Taxonomy" id="340221"/>
    <lineage>
        <taxon>Bacteria</taxon>
        <taxon>Pseudomonadati</taxon>
        <taxon>Pseudomonadota</taxon>
        <taxon>Alphaproteobacteria</taxon>
        <taxon>Hyphomicrobiales</taxon>
        <taxon>Alsobacteraceae</taxon>
        <taxon>Alsobacter</taxon>
    </lineage>
</organism>
<reference evidence="1" key="2">
    <citation type="submission" date="2020-09" db="EMBL/GenBank/DDBJ databases">
        <authorList>
            <person name="Sun Q."/>
            <person name="Zhou Y."/>
        </authorList>
    </citation>
    <scope>NUCLEOTIDE SEQUENCE</scope>
    <source>
        <strain evidence="1">CGMCC 1.12214</strain>
    </source>
</reference>
<dbReference type="AlphaFoldDB" id="A0A917I9X6"/>
<dbReference type="Proteomes" id="UP000603912">
    <property type="component" value="Unassembled WGS sequence"/>
</dbReference>
<gene>
    <name evidence="1" type="ORF">GCM10007036_38640</name>
</gene>
<reference evidence="1" key="1">
    <citation type="journal article" date="2014" name="Int. J. Syst. Evol. Microbiol.">
        <title>Complete genome sequence of Corynebacterium casei LMG S-19264T (=DSM 44701T), isolated from a smear-ripened cheese.</title>
        <authorList>
            <consortium name="US DOE Joint Genome Institute (JGI-PGF)"/>
            <person name="Walter F."/>
            <person name="Albersmeier A."/>
            <person name="Kalinowski J."/>
            <person name="Ruckert C."/>
        </authorList>
    </citation>
    <scope>NUCLEOTIDE SEQUENCE</scope>
    <source>
        <strain evidence="1">CGMCC 1.12214</strain>
    </source>
</reference>
<dbReference type="RefSeq" id="WP_188519304.1">
    <property type="nucleotide sequence ID" value="NZ_BMES01000002.1"/>
</dbReference>
<sequence length="94" mass="10542">MLKDVDLAWSLEFRFLHSRQTRLLRTVRDAVELLSALNEAERRSLHWMATAGAVSRALGLRHAKAVQIATEMIENALVVEGWLQVAEAPKLAHG</sequence>
<protein>
    <submittedName>
        <fullName evidence="1">Uncharacterized protein</fullName>
    </submittedName>
</protein>
<comment type="caution">
    <text evidence="1">The sequence shown here is derived from an EMBL/GenBank/DDBJ whole genome shotgun (WGS) entry which is preliminary data.</text>
</comment>
<proteinExistence type="predicted"/>